<keyword evidence="7" id="KW-0677">Repeat</keyword>
<evidence type="ECO:0000256" key="4">
    <source>
        <dbReference type="ARBA" id="ARBA00004555"/>
    </source>
</evidence>
<feature type="domain" description="AIG1-type G" evidence="16">
    <location>
        <begin position="5"/>
        <end position="204"/>
    </location>
</feature>
<dbReference type="PANTHER" id="PTHR10903:SF62">
    <property type="entry name" value="GTPASE IMAP FAMILY MEMBER 4-LIKE-RELATED"/>
    <property type="match status" value="1"/>
</dbReference>
<evidence type="ECO:0000256" key="3">
    <source>
        <dbReference type="ARBA" id="ARBA00004514"/>
    </source>
</evidence>
<evidence type="ECO:0000256" key="6">
    <source>
        <dbReference type="ARBA" id="ARBA00022490"/>
    </source>
</evidence>
<keyword evidence="10" id="KW-0333">Golgi apparatus</keyword>
<evidence type="ECO:0000256" key="12">
    <source>
        <dbReference type="ARBA" id="ARBA00023134"/>
    </source>
</evidence>
<dbReference type="Pfam" id="PF04548">
    <property type="entry name" value="AIG1"/>
    <property type="match status" value="1"/>
</dbReference>
<keyword evidence="11" id="KW-0496">Mitochondrion</keyword>
<organism evidence="17 18">
    <name type="scientific">Oncorhynchus kisutch</name>
    <name type="common">Coho salmon</name>
    <name type="synonym">Salmo kisutch</name>
    <dbReference type="NCBI Taxonomy" id="8019"/>
    <lineage>
        <taxon>Eukaryota</taxon>
        <taxon>Metazoa</taxon>
        <taxon>Chordata</taxon>
        <taxon>Craniata</taxon>
        <taxon>Vertebrata</taxon>
        <taxon>Euteleostomi</taxon>
        <taxon>Actinopterygii</taxon>
        <taxon>Neopterygii</taxon>
        <taxon>Teleostei</taxon>
        <taxon>Protacanthopterygii</taxon>
        <taxon>Salmoniformes</taxon>
        <taxon>Salmonidae</taxon>
        <taxon>Salmoninae</taxon>
        <taxon>Oncorhynchus</taxon>
    </lineage>
</organism>
<evidence type="ECO:0000256" key="10">
    <source>
        <dbReference type="ARBA" id="ARBA00023034"/>
    </source>
</evidence>
<comment type="subcellular location">
    <subcellularLocation>
        <location evidence="3">Cytoplasm</location>
        <location evidence="3">Cytosol</location>
    </subcellularLocation>
    <subcellularLocation>
        <location evidence="2">Endoplasmic reticulum</location>
    </subcellularLocation>
    <subcellularLocation>
        <location evidence="4">Golgi apparatus</location>
    </subcellularLocation>
    <subcellularLocation>
        <location evidence="1">Mitochondrion</location>
    </subcellularLocation>
</comment>
<evidence type="ECO:0000256" key="7">
    <source>
        <dbReference type="ARBA" id="ARBA00022737"/>
    </source>
</evidence>
<evidence type="ECO:0000256" key="14">
    <source>
        <dbReference type="ARBA" id="ARBA00073539"/>
    </source>
</evidence>
<evidence type="ECO:0000256" key="8">
    <source>
        <dbReference type="ARBA" id="ARBA00022741"/>
    </source>
</evidence>
<dbReference type="InterPro" id="IPR027417">
    <property type="entry name" value="P-loop_NTPase"/>
</dbReference>
<evidence type="ECO:0000256" key="15">
    <source>
        <dbReference type="ARBA" id="ARBA00077278"/>
    </source>
</evidence>
<keyword evidence="9" id="KW-0256">Endoplasmic reticulum</keyword>
<proteinExistence type="inferred from homology"/>
<evidence type="ECO:0000259" key="16">
    <source>
        <dbReference type="PROSITE" id="PS51720"/>
    </source>
</evidence>
<evidence type="ECO:0000313" key="17">
    <source>
        <dbReference type="Ensembl" id="ENSOKIP00005051040.1"/>
    </source>
</evidence>
<evidence type="ECO:0000313" key="18">
    <source>
        <dbReference type="Proteomes" id="UP000694557"/>
    </source>
</evidence>
<sequence>VDDVGHDLRLVLVGLDRVGKSAAGNTIMGQEVFESGVSFMPLTLKSESREVELCGRRVMVVDTPGLLNSDLSEEEVRKEMERSLSLSTPGPHAFLLVIQLGRFTEQEKRVMETLEKMLSPSVSDYTIVLFSYGDKLKNNTIDQFIRVDQNLEKLVQKCGGRYHVFNNNDTDNAGQVKKLLDKVDQLTGKNQKNVLSLSTAFIFSKLNMSKYLCEHNKIQQLRHKLSIEILLSTSAPTMLG</sequence>
<reference evidence="17" key="1">
    <citation type="submission" date="2025-05" db="UniProtKB">
        <authorList>
            <consortium name="Ensembl"/>
        </authorList>
    </citation>
    <scope>IDENTIFICATION</scope>
</reference>
<dbReference type="Ensembl" id="ENSOKIT00005053880.1">
    <property type="protein sequence ID" value="ENSOKIP00005051040.1"/>
    <property type="gene ID" value="ENSOKIG00005021513.1"/>
</dbReference>
<dbReference type="InterPro" id="IPR045058">
    <property type="entry name" value="GIMA/IAN/Toc"/>
</dbReference>
<keyword evidence="8" id="KW-0547">Nucleotide-binding</keyword>
<dbReference type="Ensembl" id="ENSOKIT00005107115.1">
    <property type="protein sequence ID" value="ENSOKIP00005099955.1"/>
    <property type="gene ID" value="ENSOKIG00005044031.1"/>
</dbReference>
<dbReference type="GeneTree" id="ENSGT01140000282522"/>
<dbReference type="AlphaFoldDB" id="A0A8C7MFK6"/>
<dbReference type="PANTHER" id="PTHR10903">
    <property type="entry name" value="GTPASE, IMAP FAMILY MEMBER-RELATED"/>
    <property type="match status" value="1"/>
</dbReference>
<name>A0A8C7MFK6_ONCKI</name>
<dbReference type="GO" id="GO:0005783">
    <property type="term" value="C:endoplasmic reticulum"/>
    <property type="evidence" value="ECO:0007669"/>
    <property type="project" value="UniProtKB-SubCell"/>
</dbReference>
<comment type="function">
    <text evidence="13">Exerts an anti-apoptotic effect in the immune system and is involved in responses to infections.</text>
</comment>
<dbReference type="FunFam" id="3.40.50.300:FF:000536">
    <property type="entry name" value="GTPase IMAP family member 8"/>
    <property type="match status" value="1"/>
</dbReference>
<accession>A0A8C7MFK6</accession>
<protein>
    <recommendedName>
        <fullName evidence="14">GTPase IMAP family member 8</fullName>
    </recommendedName>
    <alternativeName>
        <fullName evidence="15">Immune-associated nucleotide-binding protein 9</fullName>
    </alternativeName>
</protein>
<dbReference type="CDD" id="cd01852">
    <property type="entry name" value="AIG1"/>
    <property type="match status" value="1"/>
</dbReference>
<dbReference type="GO" id="GO:0005525">
    <property type="term" value="F:GTP binding"/>
    <property type="evidence" value="ECO:0007669"/>
    <property type="project" value="UniProtKB-KW"/>
</dbReference>
<evidence type="ECO:0000256" key="13">
    <source>
        <dbReference type="ARBA" id="ARBA00056809"/>
    </source>
</evidence>
<keyword evidence="18" id="KW-1185">Reference proteome</keyword>
<evidence type="ECO:0000256" key="11">
    <source>
        <dbReference type="ARBA" id="ARBA00023128"/>
    </source>
</evidence>
<dbReference type="GO" id="GO:0005829">
    <property type="term" value="C:cytosol"/>
    <property type="evidence" value="ECO:0007669"/>
    <property type="project" value="UniProtKB-SubCell"/>
</dbReference>
<evidence type="ECO:0000256" key="1">
    <source>
        <dbReference type="ARBA" id="ARBA00004173"/>
    </source>
</evidence>
<keyword evidence="6" id="KW-0963">Cytoplasm</keyword>
<dbReference type="InterPro" id="IPR006703">
    <property type="entry name" value="G_AIG1"/>
</dbReference>
<dbReference type="Gene3D" id="3.40.50.300">
    <property type="entry name" value="P-loop containing nucleotide triphosphate hydrolases"/>
    <property type="match status" value="1"/>
</dbReference>
<keyword evidence="12" id="KW-0342">GTP-binding</keyword>
<evidence type="ECO:0000256" key="9">
    <source>
        <dbReference type="ARBA" id="ARBA00022824"/>
    </source>
</evidence>
<dbReference type="PROSITE" id="PS51720">
    <property type="entry name" value="G_AIG1"/>
    <property type="match status" value="1"/>
</dbReference>
<evidence type="ECO:0000256" key="2">
    <source>
        <dbReference type="ARBA" id="ARBA00004240"/>
    </source>
</evidence>
<dbReference type="GO" id="GO:0005739">
    <property type="term" value="C:mitochondrion"/>
    <property type="evidence" value="ECO:0007669"/>
    <property type="project" value="UniProtKB-SubCell"/>
</dbReference>
<comment type="similarity">
    <text evidence="5">Belongs to the TRAFAC class TrmE-Era-EngA-EngB-Septin-like GTPase superfamily. AIG1/Toc34/Toc159-like paraseptin GTPase family. IAN subfamily.</text>
</comment>
<dbReference type="SUPFAM" id="SSF52540">
    <property type="entry name" value="P-loop containing nucleoside triphosphate hydrolases"/>
    <property type="match status" value="1"/>
</dbReference>
<evidence type="ECO:0000256" key="5">
    <source>
        <dbReference type="ARBA" id="ARBA00008535"/>
    </source>
</evidence>
<dbReference type="Proteomes" id="UP000694557">
    <property type="component" value="Unassembled WGS sequence"/>
</dbReference>
<dbReference type="GO" id="GO:0005794">
    <property type="term" value="C:Golgi apparatus"/>
    <property type="evidence" value="ECO:0007669"/>
    <property type="project" value="UniProtKB-SubCell"/>
</dbReference>